<evidence type="ECO:0000313" key="1">
    <source>
        <dbReference type="Ensembl" id="ENSOTSP00005080620.1"/>
    </source>
</evidence>
<organism evidence="1 2">
    <name type="scientific">Oncorhynchus tshawytscha</name>
    <name type="common">Chinook salmon</name>
    <name type="synonym">Salmo tshawytscha</name>
    <dbReference type="NCBI Taxonomy" id="74940"/>
    <lineage>
        <taxon>Eukaryota</taxon>
        <taxon>Metazoa</taxon>
        <taxon>Chordata</taxon>
        <taxon>Craniata</taxon>
        <taxon>Vertebrata</taxon>
        <taxon>Euteleostomi</taxon>
        <taxon>Actinopterygii</taxon>
        <taxon>Neopterygii</taxon>
        <taxon>Teleostei</taxon>
        <taxon>Protacanthopterygii</taxon>
        <taxon>Salmoniformes</taxon>
        <taxon>Salmonidae</taxon>
        <taxon>Salmoninae</taxon>
        <taxon>Oncorhynchus</taxon>
    </lineage>
</organism>
<sequence length="91" mass="10392">PLIIFVWFCCQHIQLCKEKRCVILCICCCYIGYFSALSKGDILPTKERLERPGATQKTDTRLTPGLLKVLNKQIVSNPQNDTRPPHSYLVL</sequence>
<accession>A0A8C8IRH8</accession>
<proteinExistence type="predicted"/>
<protein>
    <submittedName>
        <fullName evidence="1">Uncharacterized protein</fullName>
    </submittedName>
</protein>
<dbReference type="Ensembl" id="ENSOTST00005087365.2">
    <property type="protein sequence ID" value="ENSOTSP00005080620.1"/>
    <property type="gene ID" value="ENSOTSG00005037930.2"/>
</dbReference>
<evidence type="ECO:0000313" key="2">
    <source>
        <dbReference type="Proteomes" id="UP000694402"/>
    </source>
</evidence>
<dbReference type="GeneTree" id="ENSGT00990000211529"/>
<keyword evidence="2" id="KW-1185">Reference proteome</keyword>
<name>A0A8C8IRH8_ONCTS</name>
<dbReference type="Proteomes" id="UP000694402">
    <property type="component" value="Unassembled WGS sequence"/>
</dbReference>
<dbReference type="AlphaFoldDB" id="A0A8C8IRH8"/>
<reference evidence="1" key="2">
    <citation type="submission" date="2025-09" db="UniProtKB">
        <authorList>
            <consortium name="Ensembl"/>
        </authorList>
    </citation>
    <scope>IDENTIFICATION</scope>
</reference>
<reference evidence="1" key="1">
    <citation type="submission" date="2025-08" db="UniProtKB">
        <authorList>
            <consortium name="Ensembl"/>
        </authorList>
    </citation>
    <scope>IDENTIFICATION</scope>
</reference>